<dbReference type="SUPFAM" id="SSF46785">
    <property type="entry name" value="Winged helix' DNA-binding domain"/>
    <property type="match status" value="1"/>
</dbReference>
<proteinExistence type="inferred from homology"/>
<dbReference type="InterPro" id="IPR005119">
    <property type="entry name" value="LysR_subst-bd"/>
</dbReference>
<dbReference type="InterPro" id="IPR036390">
    <property type="entry name" value="WH_DNA-bd_sf"/>
</dbReference>
<dbReference type="InterPro" id="IPR036388">
    <property type="entry name" value="WH-like_DNA-bd_sf"/>
</dbReference>
<sequence length="302" mass="32523">MPLPNLDMDALRSLVAIQRLGGLARAAERVGRSPSAISQQMRKLEAQLGEPLFRKQGRRVALTEAGDRVHAYARRILELNDEAVHAVRGAAIEGTVRFGLPGDFAESWLPAALGQFRKAYPAVRVDVLVEPNRRLLERLDHGELDLVLAMNQGARADAEHLAMLPMSWIGPKGTGKLVRPDSVLDLALYQPPCFFRQAGTAALDRAGIAWRPAFVTASLHSLWAGVGAGLGITVRTAADLPSTLMRLGQQHGLPPLPGVELCLHTAPGAPSAALTRLRQAVMEQAQLHLGRMARKGSGPGDR</sequence>
<evidence type="ECO:0000256" key="3">
    <source>
        <dbReference type="ARBA" id="ARBA00023125"/>
    </source>
</evidence>
<organism evidence="6">
    <name type="scientific">Rhodanobacter sp. IGA1.0</name>
    <dbReference type="NCBI Taxonomy" id="3158582"/>
    <lineage>
        <taxon>Bacteria</taxon>
        <taxon>Pseudomonadati</taxon>
        <taxon>Pseudomonadota</taxon>
        <taxon>Gammaproteobacteria</taxon>
        <taxon>Lysobacterales</taxon>
        <taxon>Rhodanobacteraceae</taxon>
        <taxon>Rhodanobacter</taxon>
    </lineage>
</organism>
<dbReference type="SUPFAM" id="SSF53850">
    <property type="entry name" value="Periplasmic binding protein-like II"/>
    <property type="match status" value="1"/>
</dbReference>
<dbReference type="PANTHER" id="PTHR30579:SF7">
    <property type="entry name" value="HTH-TYPE TRANSCRIPTIONAL REGULATOR LRHA-RELATED"/>
    <property type="match status" value="1"/>
</dbReference>
<dbReference type="Gene3D" id="3.40.190.10">
    <property type="entry name" value="Periplasmic binding protein-like II"/>
    <property type="match status" value="2"/>
</dbReference>
<reference evidence="6" key="1">
    <citation type="submission" date="2024-06" db="EMBL/GenBank/DDBJ databases">
        <authorList>
            <person name="Sun Y."/>
        </authorList>
    </citation>
    <scope>NUCLEOTIDE SEQUENCE</scope>
    <source>
        <strain evidence="6">IGA1.0</strain>
    </source>
</reference>
<evidence type="ECO:0000313" key="6">
    <source>
        <dbReference type="EMBL" id="XBS88834.1"/>
    </source>
</evidence>
<accession>A0AAU7QHG9</accession>
<evidence type="ECO:0000256" key="2">
    <source>
        <dbReference type="ARBA" id="ARBA00023015"/>
    </source>
</evidence>
<evidence type="ECO:0000256" key="1">
    <source>
        <dbReference type="ARBA" id="ARBA00009437"/>
    </source>
</evidence>
<dbReference type="Gene3D" id="1.10.10.10">
    <property type="entry name" value="Winged helix-like DNA-binding domain superfamily/Winged helix DNA-binding domain"/>
    <property type="match status" value="1"/>
</dbReference>
<dbReference type="EMBL" id="CP157948">
    <property type="protein sequence ID" value="XBS88834.1"/>
    <property type="molecule type" value="Genomic_DNA"/>
</dbReference>
<feature type="domain" description="HTH lysR-type" evidence="5">
    <location>
        <begin position="6"/>
        <end position="63"/>
    </location>
</feature>
<evidence type="ECO:0000256" key="4">
    <source>
        <dbReference type="ARBA" id="ARBA00023163"/>
    </source>
</evidence>
<dbReference type="PROSITE" id="PS50931">
    <property type="entry name" value="HTH_LYSR"/>
    <property type="match status" value="1"/>
</dbReference>
<dbReference type="GO" id="GO:0003700">
    <property type="term" value="F:DNA-binding transcription factor activity"/>
    <property type="evidence" value="ECO:0007669"/>
    <property type="project" value="InterPro"/>
</dbReference>
<dbReference type="AlphaFoldDB" id="A0AAU7QHG9"/>
<keyword evidence="4" id="KW-0804">Transcription</keyword>
<dbReference type="RefSeq" id="WP_350015577.1">
    <property type="nucleotide sequence ID" value="NZ_CP157948.1"/>
</dbReference>
<name>A0AAU7QHG9_9GAMM</name>
<dbReference type="PANTHER" id="PTHR30579">
    <property type="entry name" value="TRANSCRIPTIONAL REGULATOR"/>
    <property type="match status" value="1"/>
</dbReference>
<dbReference type="GO" id="GO:0003677">
    <property type="term" value="F:DNA binding"/>
    <property type="evidence" value="ECO:0007669"/>
    <property type="project" value="UniProtKB-KW"/>
</dbReference>
<evidence type="ECO:0000259" key="5">
    <source>
        <dbReference type="PROSITE" id="PS50931"/>
    </source>
</evidence>
<gene>
    <name evidence="6" type="ORF">ABNK63_10500</name>
</gene>
<dbReference type="Pfam" id="PF03466">
    <property type="entry name" value="LysR_substrate"/>
    <property type="match status" value="1"/>
</dbReference>
<protein>
    <submittedName>
        <fullName evidence="6">LysR substrate-binding domain-containing protein</fullName>
    </submittedName>
</protein>
<dbReference type="InterPro" id="IPR050176">
    <property type="entry name" value="LTTR"/>
</dbReference>
<comment type="similarity">
    <text evidence="1">Belongs to the LysR transcriptional regulatory family.</text>
</comment>
<dbReference type="InterPro" id="IPR000847">
    <property type="entry name" value="LysR_HTH_N"/>
</dbReference>
<keyword evidence="2" id="KW-0805">Transcription regulation</keyword>
<keyword evidence="3" id="KW-0238">DNA-binding</keyword>
<dbReference type="Pfam" id="PF00126">
    <property type="entry name" value="HTH_1"/>
    <property type="match status" value="1"/>
</dbReference>